<feature type="binding site" evidence="11">
    <location>
        <position position="178"/>
    </location>
    <ligand>
        <name>Zn(2+)</name>
        <dbReference type="ChEBI" id="CHEBI:29105"/>
        <label>2</label>
    </ligand>
</feature>
<keyword evidence="6 11" id="KW-0862">Zinc</keyword>
<evidence type="ECO:0000256" key="7">
    <source>
        <dbReference type="ARBA" id="ARBA00023152"/>
    </source>
</evidence>
<gene>
    <name evidence="13" type="ORF">D9V80_01760</name>
</gene>
<evidence type="ECO:0000256" key="9">
    <source>
        <dbReference type="PIRSR" id="PIRSR001359-1"/>
    </source>
</evidence>
<protein>
    <recommendedName>
        <fullName evidence="4 12">Fructose-bisphosphate aldolase</fullName>
        <shortName evidence="12">FBP aldolase</shortName>
        <ecNumber evidence="4 12">4.1.2.13</ecNumber>
    </recommendedName>
</protein>
<keyword evidence="8 12" id="KW-0456">Lyase</keyword>
<comment type="catalytic activity">
    <reaction evidence="1 12">
        <text>beta-D-fructose 1,6-bisphosphate = D-glyceraldehyde 3-phosphate + dihydroxyacetone phosphate</text>
        <dbReference type="Rhea" id="RHEA:14729"/>
        <dbReference type="ChEBI" id="CHEBI:32966"/>
        <dbReference type="ChEBI" id="CHEBI:57642"/>
        <dbReference type="ChEBI" id="CHEBI:59776"/>
        <dbReference type="EC" id="4.1.2.13"/>
    </reaction>
</comment>
<keyword evidence="7 12" id="KW-0324">Glycolysis</keyword>
<feature type="binding site" evidence="11">
    <location>
        <position position="230"/>
    </location>
    <ligand>
        <name>Zn(2+)</name>
        <dbReference type="ChEBI" id="CHEBI:29105"/>
        <label>1</label>
        <note>catalytic</note>
    </ligand>
</feature>
<feature type="binding site" evidence="10">
    <location>
        <position position="231"/>
    </location>
    <ligand>
        <name>dihydroxyacetone phosphate</name>
        <dbReference type="ChEBI" id="CHEBI:57642"/>
    </ligand>
</feature>
<dbReference type="CDD" id="cd00946">
    <property type="entry name" value="FBP_aldolase_IIA"/>
    <property type="match status" value="1"/>
</dbReference>
<dbReference type="InterPro" id="IPR006411">
    <property type="entry name" value="Fruct_bisP_bact"/>
</dbReference>
<reference evidence="13 14" key="1">
    <citation type="submission" date="2018-12" db="EMBL/GenBank/DDBJ databases">
        <authorList>
            <person name="Chong R.A."/>
        </authorList>
    </citation>
    <scope>NUCLEOTIDE SEQUENCE [LARGE SCALE GENOMIC DNA]</scope>
    <source>
        <strain evidence="13 14">Tca</strain>
    </source>
</reference>
<evidence type="ECO:0000313" key="14">
    <source>
        <dbReference type="Proteomes" id="UP000298782"/>
    </source>
</evidence>
<sequence>MHKISKIIKPGIIFGKDIKTIFTIAKKNKFAIPAVNCIGTDSINAVLSAAYEAQSPVIIQLSYSGASFIAGAKINTVKYQCPYKQSIIGAISIAHYIHKLSKYYQIPVILHTDHCYQEILPWINALIEEGEKNFQKTGIPLFSSHMIDLSKEKIEKNISTCKKYLQRMSKINMILEIELGCTGGEEDGIDNSSLKKESLYTSPEEVNYAYEQLNTISDQFTIAASFGNVHGVYSPGSIQLKPKILKKSQSYIRNKHKLLNINPINFVFHGSSGTNIHDIKKAISYGVVKINIDTDIQWATWEGILKYYYINKHGLHSQLGNDKGIEYPNKKYYDPRVWIHESQKNIKKRLIQSFQDFNSCNQL</sequence>
<dbReference type="GO" id="GO:0006096">
    <property type="term" value="P:glycolytic process"/>
    <property type="evidence" value="ECO:0007669"/>
    <property type="project" value="UniProtKB-UniPathway"/>
</dbReference>
<dbReference type="GO" id="GO:0008270">
    <property type="term" value="F:zinc ion binding"/>
    <property type="evidence" value="ECO:0007669"/>
    <property type="project" value="UniProtKB-UniRule"/>
</dbReference>
<dbReference type="UniPathway" id="UPA00109">
    <property type="reaction ID" value="UER00183"/>
</dbReference>
<feature type="binding site" evidence="11">
    <location>
        <position position="148"/>
    </location>
    <ligand>
        <name>Zn(2+)</name>
        <dbReference type="ChEBI" id="CHEBI:29105"/>
        <label>2</label>
    </ligand>
</feature>
<evidence type="ECO:0000256" key="6">
    <source>
        <dbReference type="ARBA" id="ARBA00022833"/>
    </source>
</evidence>
<evidence type="ECO:0000256" key="12">
    <source>
        <dbReference type="RuleBase" id="RU366023"/>
    </source>
</evidence>
<feature type="binding site" evidence="10">
    <location>
        <begin position="291"/>
        <end position="294"/>
    </location>
    <ligand>
        <name>dihydroxyacetone phosphate</name>
        <dbReference type="ChEBI" id="CHEBI:57642"/>
    </ligand>
</feature>
<reference evidence="13 14" key="2">
    <citation type="submission" date="2019-05" db="EMBL/GenBank/DDBJ databases">
        <title>Genome evolution of the obligate endosymbiont Buchnera aphidicola.</title>
        <authorList>
            <person name="Moran N.A."/>
        </authorList>
    </citation>
    <scope>NUCLEOTIDE SEQUENCE [LARGE SCALE GENOMIC DNA]</scope>
    <source>
        <strain evidence="13 14">Tca</strain>
    </source>
</reference>
<evidence type="ECO:0000256" key="4">
    <source>
        <dbReference type="ARBA" id="ARBA00013068"/>
    </source>
</evidence>
<dbReference type="InterPro" id="IPR013785">
    <property type="entry name" value="Aldolase_TIM"/>
</dbReference>
<organism evidence="13 14">
    <name type="scientific">Buchnera aphidicola</name>
    <name type="common">Thelaxes californica</name>
    <dbReference type="NCBI Taxonomy" id="1315998"/>
    <lineage>
        <taxon>Bacteria</taxon>
        <taxon>Pseudomonadati</taxon>
        <taxon>Pseudomonadota</taxon>
        <taxon>Gammaproteobacteria</taxon>
        <taxon>Enterobacterales</taxon>
        <taxon>Erwiniaceae</taxon>
        <taxon>Buchnera</taxon>
    </lineage>
</organism>
<dbReference type="OrthoDB" id="9803995at2"/>
<comment type="similarity">
    <text evidence="3 12">Belongs to the class II fructose-bisphosphate aldolase family.</text>
</comment>
<dbReference type="NCBIfam" id="TIGR01520">
    <property type="entry name" value="FruBisAldo_II_A"/>
    <property type="match status" value="1"/>
</dbReference>
<dbReference type="PANTHER" id="PTHR30559:SF0">
    <property type="entry name" value="FRUCTOSE-BISPHOSPHATE ALDOLASE"/>
    <property type="match status" value="1"/>
</dbReference>
<keyword evidence="14" id="KW-1185">Reference proteome</keyword>
<dbReference type="SUPFAM" id="SSF51569">
    <property type="entry name" value="Aldolase"/>
    <property type="match status" value="1"/>
</dbReference>
<dbReference type="Gene3D" id="3.20.20.70">
    <property type="entry name" value="Aldolase class I"/>
    <property type="match status" value="1"/>
</dbReference>
<name>A0A4D6YLI1_9GAMM</name>
<evidence type="ECO:0000256" key="8">
    <source>
        <dbReference type="ARBA" id="ARBA00023239"/>
    </source>
</evidence>
<dbReference type="PROSITE" id="PS00806">
    <property type="entry name" value="ALDOLASE_CLASS_II_2"/>
    <property type="match status" value="1"/>
</dbReference>
<feature type="binding site" evidence="11">
    <location>
        <position position="269"/>
    </location>
    <ligand>
        <name>Zn(2+)</name>
        <dbReference type="ChEBI" id="CHEBI:29105"/>
        <label>1</label>
        <note>catalytic</note>
    </ligand>
</feature>
<feature type="binding site" evidence="11">
    <location>
        <position position="114"/>
    </location>
    <ligand>
        <name>Zn(2+)</name>
        <dbReference type="ChEBI" id="CHEBI:29105"/>
        <label>1</label>
        <note>catalytic</note>
    </ligand>
</feature>
<dbReference type="EC" id="4.1.2.13" evidence="4 12"/>
<evidence type="ECO:0000256" key="10">
    <source>
        <dbReference type="PIRSR" id="PIRSR001359-2"/>
    </source>
</evidence>
<evidence type="ECO:0000256" key="5">
    <source>
        <dbReference type="ARBA" id="ARBA00022723"/>
    </source>
</evidence>
<evidence type="ECO:0000313" key="13">
    <source>
        <dbReference type="EMBL" id="QCI26870.1"/>
    </source>
</evidence>
<dbReference type="GO" id="GO:0006094">
    <property type="term" value="P:gluconeogenesis"/>
    <property type="evidence" value="ECO:0007669"/>
    <property type="project" value="TreeGrafter"/>
</dbReference>
<dbReference type="NCBIfam" id="NF006628">
    <property type="entry name" value="PRK09197.1"/>
    <property type="match status" value="1"/>
</dbReference>
<dbReference type="Proteomes" id="UP000298782">
    <property type="component" value="Chromosome"/>
</dbReference>
<dbReference type="NCBIfam" id="TIGR00167">
    <property type="entry name" value="cbbA"/>
    <property type="match status" value="1"/>
</dbReference>
<accession>A0A4D6YLI1</accession>
<proteinExistence type="inferred from homology"/>
<dbReference type="GO" id="GO:0004332">
    <property type="term" value="F:fructose-bisphosphate aldolase activity"/>
    <property type="evidence" value="ECO:0007669"/>
    <property type="project" value="UniProtKB-EC"/>
</dbReference>
<dbReference type="GO" id="GO:0005829">
    <property type="term" value="C:cytosol"/>
    <property type="evidence" value="ECO:0007669"/>
    <property type="project" value="TreeGrafter"/>
</dbReference>
<dbReference type="PANTHER" id="PTHR30559">
    <property type="entry name" value="FRUCTOSE-BISPHOSPHATE ALDOLASE CLASS 2"/>
    <property type="match status" value="1"/>
</dbReference>
<keyword evidence="5 11" id="KW-0479">Metal-binding</keyword>
<evidence type="ECO:0000256" key="11">
    <source>
        <dbReference type="PIRSR" id="PIRSR001359-3"/>
    </source>
</evidence>
<dbReference type="RefSeq" id="WP_158353640.1">
    <property type="nucleotide sequence ID" value="NZ_CP034852.1"/>
</dbReference>
<dbReference type="PIRSF" id="PIRSF001359">
    <property type="entry name" value="F_bP_aldolase_II"/>
    <property type="match status" value="1"/>
</dbReference>
<comment type="function">
    <text evidence="12">Catalyzes the aldol condensation of dihydroxyacetone phosphate (DHAP or glycerone-phosphate) with glyceraldehyde 3-phosphate (G3P) to form fructose 1,6-bisphosphate (FBP) in gluconeogenesis and the reverse reaction in glycolysis.</text>
</comment>
<feature type="active site" description="Proton donor" evidence="9">
    <location>
        <position position="113"/>
    </location>
</feature>
<evidence type="ECO:0000256" key="2">
    <source>
        <dbReference type="ARBA" id="ARBA00004714"/>
    </source>
</evidence>
<comment type="cofactor">
    <cofactor evidence="11 12">
        <name>Zn(2+)</name>
        <dbReference type="ChEBI" id="CHEBI:29105"/>
    </cofactor>
    <text evidence="11 12">Binds 2 Zn(2+) ions per subunit. One is catalytic and the other provides a structural contribution.</text>
</comment>
<dbReference type="PROSITE" id="PS00602">
    <property type="entry name" value="ALDOLASE_CLASS_II_1"/>
    <property type="match status" value="1"/>
</dbReference>
<dbReference type="Pfam" id="PF01116">
    <property type="entry name" value="F_bP_aldolase"/>
    <property type="match status" value="1"/>
</dbReference>
<comment type="pathway">
    <text evidence="2 12">Carbohydrate degradation; glycolysis; D-glyceraldehyde 3-phosphate and glycerone phosphate from D-glucose: step 4/4.</text>
</comment>
<dbReference type="EMBL" id="CP034852">
    <property type="protein sequence ID" value="QCI26870.1"/>
    <property type="molecule type" value="Genomic_DNA"/>
</dbReference>
<dbReference type="AlphaFoldDB" id="A0A4D6YLI1"/>
<evidence type="ECO:0000256" key="3">
    <source>
        <dbReference type="ARBA" id="ARBA00005812"/>
    </source>
</evidence>
<evidence type="ECO:0000256" key="1">
    <source>
        <dbReference type="ARBA" id="ARBA00000441"/>
    </source>
</evidence>
<feature type="binding site" evidence="10">
    <location>
        <begin position="270"/>
        <end position="272"/>
    </location>
    <ligand>
        <name>dihydroxyacetone phosphate</name>
        <dbReference type="ChEBI" id="CHEBI:57642"/>
    </ligand>
</feature>
<dbReference type="InterPro" id="IPR000771">
    <property type="entry name" value="FBA_II"/>
</dbReference>